<dbReference type="SUPFAM" id="SSF50353">
    <property type="entry name" value="Cytokine"/>
    <property type="match status" value="1"/>
</dbReference>
<accession>A0A8C6CAP9</accession>
<dbReference type="GO" id="GO:0005149">
    <property type="term" value="F:interleukin-1 receptor binding"/>
    <property type="evidence" value="ECO:0007669"/>
    <property type="project" value="UniProtKB-UniRule"/>
</dbReference>
<dbReference type="Pfam" id="PF00340">
    <property type="entry name" value="IL1"/>
    <property type="match status" value="1"/>
</dbReference>
<evidence type="ECO:0000256" key="2">
    <source>
        <dbReference type="ARBA" id="ARBA00010448"/>
    </source>
</evidence>
<evidence type="ECO:0000256" key="3">
    <source>
        <dbReference type="ARBA" id="ARBA00022525"/>
    </source>
</evidence>
<dbReference type="PANTHER" id="PTHR10078:SF24">
    <property type="entry name" value="INTERLEUKIN-36 BETA"/>
    <property type="match status" value="1"/>
</dbReference>
<evidence type="ECO:0000256" key="1">
    <source>
        <dbReference type="ARBA" id="ARBA00004613"/>
    </source>
</evidence>
<dbReference type="PANTHER" id="PTHR10078">
    <property type="entry name" value="INTERLEUKIN-1 FAMILY MEMBER"/>
    <property type="match status" value="1"/>
</dbReference>
<dbReference type="GeneTree" id="ENSGT00950000182943"/>
<dbReference type="AlphaFoldDB" id="A0A8C6CAP9"/>
<dbReference type="GO" id="GO:0005615">
    <property type="term" value="C:extracellular space"/>
    <property type="evidence" value="ECO:0007669"/>
    <property type="project" value="InterPro"/>
</dbReference>
<dbReference type="GO" id="GO:0005125">
    <property type="term" value="F:cytokine activity"/>
    <property type="evidence" value="ECO:0007669"/>
    <property type="project" value="UniProtKB-UniRule"/>
</dbReference>
<organism evidence="5 6">
    <name type="scientific">Monodon monoceros</name>
    <name type="common">Narwhal</name>
    <name type="synonym">Ceratodon monodon</name>
    <dbReference type="NCBI Taxonomy" id="40151"/>
    <lineage>
        <taxon>Eukaryota</taxon>
        <taxon>Metazoa</taxon>
        <taxon>Chordata</taxon>
        <taxon>Craniata</taxon>
        <taxon>Vertebrata</taxon>
        <taxon>Euteleostomi</taxon>
        <taxon>Mammalia</taxon>
        <taxon>Eutheria</taxon>
        <taxon>Laurasiatheria</taxon>
        <taxon>Artiodactyla</taxon>
        <taxon>Whippomorpha</taxon>
        <taxon>Cetacea</taxon>
        <taxon>Odontoceti</taxon>
        <taxon>Monodontidae</taxon>
        <taxon>Monodon</taxon>
    </lineage>
</organism>
<dbReference type="SMART" id="SM00125">
    <property type="entry name" value="IL1"/>
    <property type="match status" value="1"/>
</dbReference>
<dbReference type="InterPro" id="IPR000975">
    <property type="entry name" value="IL-1_fam"/>
</dbReference>
<proteinExistence type="inferred from homology"/>
<reference evidence="5" key="2">
    <citation type="submission" date="2025-09" db="UniProtKB">
        <authorList>
            <consortium name="Ensembl"/>
        </authorList>
    </citation>
    <scope>IDENTIFICATION</scope>
</reference>
<dbReference type="GO" id="GO:0010628">
    <property type="term" value="P:positive regulation of gene expression"/>
    <property type="evidence" value="ECO:0007669"/>
    <property type="project" value="TreeGrafter"/>
</dbReference>
<protein>
    <recommendedName>
        <fullName evidence="4">Interleukin-1</fullName>
    </recommendedName>
</protein>
<dbReference type="PRINTS" id="PR00264">
    <property type="entry name" value="INTERLEUKIN1"/>
</dbReference>
<dbReference type="GO" id="GO:0002437">
    <property type="term" value="P:inflammatory response to antigenic stimulus"/>
    <property type="evidence" value="ECO:0007669"/>
    <property type="project" value="TreeGrafter"/>
</dbReference>
<dbReference type="Gene3D" id="2.80.10.50">
    <property type="match status" value="1"/>
</dbReference>
<dbReference type="Ensembl" id="ENSMMNT00015030864.1">
    <property type="protein sequence ID" value="ENSMMNP00015028074.1"/>
    <property type="gene ID" value="ENSMMNG00015020514.1"/>
</dbReference>
<dbReference type="Proteomes" id="UP000694561">
    <property type="component" value="Unplaced"/>
</dbReference>
<evidence type="ECO:0000313" key="6">
    <source>
        <dbReference type="Proteomes" id="UP000694561"/>
    </source>
</evidence>
<sequence>MELLSDALIHKPAPALISFPFSYTHLIPSYHLICDSQQMVWVLKRNRLIAVPFGSNVKEMGFLSLTALTDTDFYCSGKGTPYYLGIKEQNLCLCCTEIQGQPALQLKEENIVNLCGNFKGQEPFLFFCIEEVSTFVFQSVSCPGWFIATSSMVGSPSLSPRGGAKPKTLTST</sequence>
<reference evidence="5" key="1">
    <citation type="submission" date="2025-08" db="UniProtKB">
        <authorList>
            <consortium name="Ensembl"/>
        </authorList>
    </citation>
    <scope>IDENTIFICATION</scope>
</reference>
<dbReference type="PRINTS" id="PR01360">
    <property type="entry name" value="INTRLEUKIN1X"/>
</dbReference>
<evidence type="ECO:0000256" key="4">
    <source>
        <dbReference type="RuleBase" id="RU003753"/>
    </source>
</evidence>
<comment type="similarity">
    <text evidence="2 4">Belongs to the IL-1 family.</text>
</comment>
<keyword evidence="3 4" id="KW-0964">Secreted</keyword>
<dbReference type="InterPro" id="IPR003297">
    <property type="entry name" value="IL-1RA/IL-36"/>
</dbReference>
<evidence type="ECO:0000313" key="5">
    <source>
        <dbReference type="Ensembl" id="ENSMMNP00015028074.1"/>
    </source>
</evidence>
<comment type="subcellular location">
    <subcellularLocation>
        <location evidence="1 4">Secreted</location>
    </subcellularLocation>
</comment>
<name>A0A8C6CAP9_MONMO</name>
<dbReference type="InterPro" id="IPR008996">
    <property type="entry name" value="IL1/FGF"/>
</dbReference>
<dbReference type="GO" id="GO:0071222">
    <property type="term" value="P:cellular response to lipopolysaccharide"/>
    <property type="evidence" value="ECO:0007669"/>
    <property type="project" value="TreeGrafter"/>
</dbReference>
<dbReference type="GO" id="GO:0045582">
    <property type="term" value="P:positive regulation of T cell differentiation"/>
    <property type="evidence" value="ECO:0007669"/>
    <property type="project" value="TreeGrafter"/>
</dbReference>
<dbReference type="GO" id="GO:0019221">
    <property type="term" value="P:cytokine-mediated signaling pathway"/>
    <property type="evidence" value="ECO:0007669"/>
    <property type="project" value="TreeGrafter"/>
</dbReference>
<keyword evidence="6" id="KW-1185">Reference proteome</keyword>